<protein>
    <recommendedName>
        <fullName evidence="3">Antitoxin</fullName>
    </recommendedName>
</protein>
<evidence type="ECO:0008006" key="3">
    <source>
        <dbReference type="Google" id="ProtNLM"/>
    </source>
</evidence>
<dbReference type="AlphaFoldDB" id="A0A6J4UGM4"/>
<comment type="similarity">
    <text evidence="1">Belongs to the phD/YefM antitoxin family.</text>
</comment>
<evidence type="ECO:0000313" key="2">
    <source>
        <dbReference type="EMBL" id="CAA9546777.1"/>
    </source>
</evidence>
<dbReference type="SUPFAM" id="SSF143120">
    <property type="entry name" value="YefM-like"/>
    <property type="match status" value="1"/>
</dbReference>
<evidence type="ECO:0000256" key="1">
    <source>
        <dbReference type="ARBA" id="ARBA00009981"/>
    </source>
</evidence>
<accession>A0A6J4UGM4</accession>
<name>A0A6J4UGM4_9ACTN</name>
<organism evidence="2">
    <name type="scientific">uncultured Thermoleophilia bacterium</name>
    <dbReference type="NCBI Taxonomy" id="1497501"/>
    <lineage>
        <taxon>Bacteria</taxon>
        <taxon>Bacillati</taxon>
        <taxon>Actinomycetota</taxon>
        <taxon>Thermoleophilia</taxon>
        <taxon>environmental samples</taxon>
    </lineage>
</organism>
<dbReference type="EMBL" id="CADCWC010000356">
    <property type="protein sequence ID" value="CAA9546777.1"/>
    <property type="molecule type" value="Genomic_DNA"/>
</dbReference>
<gene>
    <name evidence="2" type="ORF">AVDCRST_MAG79-2370</name>
</gene>
<reference evidence="2" key="1">
    <citation type="submission" date="2020-02" db="EMBL/GenBank/DDBJ databases">
        <authorList>
            <person name="Meier V. D."/>
        </authorList>
    </citation>
    <scope>NUCLEOTIDE SEQUENCE</scope>
    <source>
        <strain evidence="2">AVDCRST_MAG79</strain>
    </source>
</reference>
<dbReference type="InterPro" id="IPR036165">
    <property type="entry name" value="YefM-like_sf"/>
</dbReference>
<dbReference type="Gene3D" id="3.40.1620.10">
    <property type="entry name" value="YefM-like domain"/>
    <property type="match status" value="1"/>
</dbReference>
<sequence>MDTISQREMRNSSGAILRRVAAGETLLITNGGVPAAILSPVPRTVRDELVLAGRLRPAAAALDLAVLPPRIAPAVSTEEILADDRDGR</sequence>
<proteinExistence type="inferred from homology"/>